<keyword evidence="4" id="KW-1185">Reference proteome</keyword>
<dbReference type="PANTHER" id="PTHR43540:SF6">
    <property type="entry name" value="ISOCHORISMATASE-LIKE DOMAIN-CONTAINING PROTEIN"/>
    <property type="match status" value="1"/>
</dbReference>
<dbReference type="InterPro" id="IPR000868">
    <property type="entry name" value="Isochorismatase-like_dom"/>
</dbReference>
<dbReference type="InterPro" id="IPR050272">
    <property type="entry name" value="Isochorismatase-like_hydrls"/>
</dbReference>
<dbReference type="SUPFAM" id="SSF52499">
    <property type="entry name" value="Isochorismatase-like hydrolases"/>
    <property type="match status" value="1"/>
</dbReference>
<accession>A0A927RBA1</accession>
<dbReference type="PANTHER" id="PTHR43540">
    <property type="entry name" value="PEROXYUREIDOACRYLATE/UREIDOACRYLATE AMIDOHYDROLASE-RELATED"/>
    <property type="match status" value="1"/>
</dbReference>
<feature type="domain" description="Isochorismatase-like" evidence="2">
    <location>
        <begin position="11"/>
        <end position="198"/>
    </location>
</feature>
<protein>
    <submittedName>
        <fullName evidence="3">Ureidoacrylate peracid hydrolase</fullName>
        <ecNumber evidence="3">3.5.1.110</ecNumber>
    </submittedName>
</protein>
<dbReference type="EMBL" id="JADBEM010000001">
    <property type="protein sequence ID" value="MBE1605865.1"/>
    <property type="molecule type" value="Genomic_DNA"/>
</dbReference>
<evidence type="ECO:0000313" key="3">
    <source>
        <dbReference type="EMBL" id="MBE1605865.1"/>
    </source>
</evidence>
<dbReference type="CDD" id="cd00431">
    <property type="entry name" value="cysteine_hydrolases"/>
    <property type="match status" value="1"/>
</dbReference>
<proteinExistence type="predicted"/>
<dbReference type="Gene3D" id="3.40.50.850">
    <property type="entry name" value="Isochorismatase-like"/>
    <property type="match status" value="1"/>
</dbReference>
<evidence type="ECO:0000259" key="2">
    <source>
        <dbReference type="Pfam" id="PF00857"/>
    </source>
</evidence>
<dbReference type="Pfam" id="PF00857">
    <property type="entry name" value="Isochorismatase"/>
    <property type="match status" value="1"/>
</dbReference>
<evidence type="ECO:0000256" key="1">
    <source>
        <dbReference type="ARBA" id="ARBA00022801"/>
    </source>
</evidence>
<name>A0A927RBA1_9ACTN</name>
<dbReference type="GO" id="GO:0016787">
    <property type="term" value="F:hydrolase activity"/>
    <property type="evidence" value="ECO:0007669"/>
    <property type="project" value="UniProtKB-KW"/>
</dbReference>
<comment type="caution">
    <text evidence="3">The sequence shown here is derived from an EMBL/GenBank/DDBJ whole genome shotgun (WGS) entry which is preliminary data.</text>
</comment>
<dbReference type="RefSeq" id="WP_192750086.1">
    <property type="nucleotide sequence ID" value="NZ_BAABJL010000035.1"/>
</dbReference>
<sequence length="210" mass="22298">MVHFPIEPTRTALLLVDLQRVFVEGSPVAAPDGPAVAERLGRLAGVCRDHQITVIHTVHVVRADGSNTGILSEILPPVADGMIDEENPLAEPHPLADIHPGDILIRKPRFGAFYGTDLDLILRAAQIDTLLIGGIATHACCDTTAREAAARDFKVLFLSDGTACFTLPGTGTGPVDADDLQRAVLAVMAFGFAEVLSVDGAVRRIQARPI</sequence>
<gene>
    <name evidence="3" type="ORF">HEB94_002713</name>
</gene>
<organism evidence="3 4">
    <name type="scientific">Actinopolymorpha pittospori</name>
    <dbReference type="NCBI Taxonomy" id="648752"/>
    <lineage>
        <taxon>Bacteria</taxon>
        <taxon>Bacillati</taxon>
        <taxon>Actinomycetota</taxon>
        <taxon>Actinomycetes</taxon>
        <taxon>Propionibacteriales</taxon>
        <taxon>Actinopolymorphaceae</taxon>
        <taxon>Actinopolymorpha</taxon>
    </lineage>
</organism>
<keyword evidence="1 3" id="KW-0378">Hydrolase</keyword>
<dbReference type="AlphaFoldDB" id="A0A927RBA1"/>
<dbReference type="Proteomes" id="UP000638648">
    <property type="component" value="Unassembled WGS sequence"/>
</dbReference>
<dbReference type="EC" id="3.5.1.110" evidence="3"/>
<dbReference type="InterPro" id="IPR036380">
    <property type="entry name" value="Isochorismatase-like_sf"/>
</dbReference>
<evidence type="ECO:0000313" key="4">
    <source>
        <dbReference type="Proteomes" id="UP000638648"/>
    </source>
</evidence>
<reference evidence="3" key="1">
    <citation type="submission" date="2020-10" db="EMBL/GenBank/DDBJ databases">
        <title>Sequencing the genomes of 1000 actinobacteria strains.</title>
        <authorList>
            <person name="Klenk H.-P."/>
        </authorList>
    </citation>
    <scope>NUCLEOTIDE SEQUENCE</scope>
    <source>
        <strain evidence="3">DSM 45354</strain>
    </source>
</reference>